<dbReference type="InterPro" id="IPR016090">
    <property type="entry name" value="PLA2-like_dom"/>
</dbReference>
<dbReference type="Gene3D" id="1.20.90.10">
    <property type="entry name" value="Phospholipase A2 domain"/>
    <property type="match status" value="1"/>
</dbReference>
<reference evidence="6 7" key="1">
    <citation type="submission" date="2021-04" db="EMBL/GenBank/DDBJ databases">
        <authorList>
            <person name="Bliznina A."/>
        </authorList>
    </citation>
    <scope>NUCLEOTIDE SEQUENCE [LARGE SCALE GENOMIC DNA]</scope>
</reference>
<evidence type="ECO:0000313" key="6">
    <source>
        <dbReference type="EMBL" id="CAG5110379.1"/>
    </source>
</evidence>
<protein>
    <submittedName>
        <fullName evidence="6">Oidioi.mRNA.OKI2018_I69.chr2.g4788.t1.cds</fullName>
    </submittedName>
</protein>
<keyword evidence="3" id="KW-1015">Disulfide bond</keyword>
<dbReference type="SUPFAM" id="SSF48619">
    <property type="entry name" value="Phospholipase A2, PLA2"/>
    <property type="match status" value="1"/>
</dbReference>
<evidence type="ECO:0000256" key="2">
    <source>
        <dbReference type="ARBA" id="ARBA00022525"/>
    </source>
</evidence>
<evidence type="ECO:0000313" key="7">
    <source>
        <dbReference type="Proteomes" id="UP001158576"/>
    </source>
</evidence>
<evidence type="ECO:0000259" key="5">
    <source>
        <dbReference type="SMART" id="SM00085"/>
    </source>
</evidence>
<sequence>MSEFESLMTFYNPDFTLENHGQYGCKCQYMITDRPLSAGPAGPVAVDELDYTCQAHKDCYRCAKEKWGDACIPEFNNYFFEVVENDIQCTSTVGSCNRALCECDLEFAKAHVAKIDVYDQKFTLFNGFIAGMTCPNYCGKSKFEVDSDSDELSAGTFRAHDELVNGRRCWENQDGFLITWDHAKWVIQNSTDTIAEGLEDVGCPTVTEWVVPASKGGGGFGITFNGQGREEIIDEHVAVDKQCCVNQSSTKFTVFNAVTHECCANGENALIGEC</sequence>
<dbReference type="EMBL" id="OU015567">
    <property type="protein sequence ID" value="CAG5110379.1"/>
    <property type="molecule type" value="Genomic_DNA"/>
</dbReference>
<gene>
    <name evidence="6" type="ORF">OKIOD_LOCUS13553</name>
</gene>
<dbReference type="PANTHER" id="PTHR11716">
    <property type="entry name" value="PHOSPHOLIPASE A2 FAMILY MEMBER"/>
    <property type="match status" value="1"/>
</dbReference>
<evidence type="ECO:0000256" key="1">
    <source>
        <dbReference type="ARBA" id="ARBA00004613"/>
    </source>
</evidence>
<evidence type="ECO:0000256" key="3">
    <source>
        <dbReference type="ARBA" id="ARBA00023157"/>
    </source>
</evidence>
<evidence type="ECO:0000256" key="4">
    <source>
        <dbReference type="RuleBase" id="RU003654"/>
    </source>
</evidence>
<comment type="subcellular location">
    <subcellularLocation>
        <location evidence="1">Secreted</location>
    </subcellularLocation>
</comment>
<keyword evidence="2" id="KW-0964">Secreted</keyword>
<keyword evidence="7" id="KW-1185">Reference proteome</keyword>
<feature type="domain" description="Phospholipase A2-like central" evidence="5">
    <location>
        <begin position="1"/>
        <end position="123"/>
    </location>
</feature>
<name>A0ABN7T500_OIKDI</name>
<dbReference type="InterPro" id="IPR001211">
    <property type="entry name" value="PLA2"/>
</dbReference>
<dbReference type="SMART" id="SM00085">
    <property type="entry name" value="PA2c"/>
    <property type="match status" value="1"/>
</dbReference>
<dbReference type="InterPro" id="IPR036444">
    <property type="entry name" value="PLipase_A2_dom_sf"/>
</dbReference>
<dbReference type="Pfam" id="PF00068">
    <property type="entry name" value="Phospholip_A2_1"/>
    <property type="match status" value="1"/>
</dbReference>
<dbReference type="Proteomes" id="UP001158576">
    <property type="component" value="Chromosome 2"/>
</dbReference>
<accession>A0ABN7T500</accession>
<organism evidence="6 7">
    <name type="scientific">Oikopleura dioica</name>
    <name type="common">Tunicate</name>
    <dbReference type="NCBI Taxonomy" id="34765"/>
    <lineage>
        <taxon>Eukaryota</taxon>
        <taxon>Metazoa</taxon>
        <taxon>Chordata</taxon>
        <taxon>Tunicata</taxon>
        <taxon>Appendicularia</taxon>
        <taxon>Copelata</taxon>
        <taxon>Oikopleuridae</taxon>
        <taxon>Oikopleura</taxon>
    </lineage>
</organism>
<dbReference type="PANTHER" id="PTHR11716:SF100">
    <property type="entry name" value="PHOSPHOLIPASE A2"/>
    <property type="match status" value="1"/>
</dbReference>
<comment type="similarity">
    <text evidence="4">Belongs to the phospholipase A2 family.</text>
</comment>
<proteinExistence type="inferred from homology"/>